<protein>
    <recommendedName>
        <fullName evidence="1">Peptidase S8/S53 domain-containing protein</fullName>
    </recommendedName>
</protein>
<evidence type="ECO:0000313" key="3">
    <source>
        <dbReference type="Proteomes" id="UP000799779"/>
    </source>
</evidence>
<dbReference type="GO" id="GO:0004252">
    <property type="term" value="F:serine-type endopeptidase activity"/>
    <property type="evidence" value="ECO:0007669"/>
    <property type="project" value="InterPro"/>
</dbReference>
<dbReference type="InterPro" id="IPR036852">
    <property type="entry name" value="Peptidase_S8/S53_dom_sf"/>
</dbReference>
<proteinExistence type="predicted"/>
<dbReference type="Proteomes" id="UP000799779">
    <property type="component" value="Unassembled WGS sequence"/>
</dbReference>
<dbReference type="Gene3D" id="3.40.50.200">
    <property type="entry name" value="Peptidase S8/S53 domain"/>
    <property type="match status" value="1"/>
</dbReference>
<dbReference type="GO" id="GO:0006508">
    <property type="term" value="P:proteolysis"/>
    <property type="evidence" value="ECO:0007669"/>
    <property type="project" value="InterPro"/>
</dbReference>
<dbReference type="EMBL" id="ML977665">
    <property type="protein sequence ID" value="KAF1994282.1"/>
    <property type="molecule type" value="Genomic_DNA"/>
</dbReference>
<reference evidence="2" key="1">
    <citation type="journal article" date="2020" name="Stud. Mycol.">
        <title>101 Dothideomycetes genomes: a test case for predicting lifestyles and emergence of pathogens.</title>
        <authorList>
            <person name="Haridas S."/>
            <person name="Albert R."/>
            <person name="Binder M."/>
            <person name="Bloem J."/>
            <person name="Labutti K."/>
            <person name="Salamov A."/>
            <person name="Andreopoulos B."/>
            <person name="Baker S."/>
            <person name="Barry K."/>
            <person name="Bills G."/>
            <person name="Bluhm B."/>
            <person name="Cannon C."/>
            <person name="Castanera R."/>
            <person name="Culley D."/>
            <person name="Daum C."/>
            <person name="Ezra D."/>
            <person name="Gonzalez J."/>
            <person name="Henrissat B."/>
            <person name="Kuo A."/>
            <person name="Liang C."/>
            <person name="Lipzen A."/>
            <person name="Lutzoni F."/>
            <person name="Magnuson J."/>
            <person name="Mondo S."/>
            <person name="Nolan M."/>
            <person name="Ohm R."/>
            <person name="Pangilinan J."/>
            <person name="Park H.-J."/>
            <person name="Ramirez L."/>
            <person name="Alfaro M."/>
            <person name="Sun H."/>
            <person name="Tritt A."/>
            <person name="Yoshinaga Y."/>
            <person name="Zwiers L.-H."/>
            <person name="Turgeon B."/>
            <person name="Goodwin S."/>
            <person name="Spatafora J."/>
            <person name="Crous P."/>
            <person name="Grigoriev I."/>
        </authorList>
    </citation>
    <scope>NUCLEOTIDE SEQUENCE</scope>
    <source>
        <strain evidence="2">CBS 123094</strain>
    </source>
</reference>
<sequence length="266" mass="29829">MDDVLSLIYRHVGLFNNAVEPTRGRYGSRIFEPVRIALLDSGFDPAILHIENDTPRIQDIRSFIPDTDLLDMQDEIGYDAITQAINHAVTEWNVDIITMSFGIREYHEPMKDAIVKVLSQGILMFAAASNDGVNFGRAFPAKYPSIFCIHSTDGNGNLSSFNSTADEKDVNFSLLGQSVPTPIAAGLAASPLSFLRQEEQGLPPGSDLLGPWLKDVHSMDAVLERMAKQRRGQGYDYITPHVLFERNLLREHVYNKIKDIKKDMYD</sequence>
<dbReference type="SUPFAM" id="SSF52743">
    <property type="entry name" value="Subtilisin-like"/>
    <property type="match status" value="1"/>
</dbReference>
<dbReference type="AlphaFoldDB" id="A0A6A5VX05"/>
<name>A0A6A5VX05_9PLEO</name>
<gene>
    <name evidence="2" type="ORF">P154DRAFT_549151</name>
</gene>
<dbReference type="Pfam" id="PF00082">
    <property type="entry name" value="Peptidase_S8"/>
    <property type="match status" value="1"/>
</dbReference>
<dbReference type="InterPro" id="IPR000209">
    <property type="entry name" value="Peptidase_S8/S53_dom"/>
</dbReference>
<accession>A0A6A5VX05</accession>
<feature type="domain" description="Peptidase S8/S53" evidence="1">
    <location>
        <begin position="74"/>
        <end position="167"/>
    </location>
</feature>
<organism evidence="2 3">
    <name type="scientific">Amniculicola lignicola CBS 123094</name>
    <dbReference type="NCBI Taxonomy" id="1392246"/>
    <lineage>
        <taxon>Eukaryota</taxon>
        <taxon>Fungi</taxon>
        <taxon>Dikarya</taxon>
        <taxon>Ascomycota</taxon>
        <taxon>Pezizomycotina</taxon>
        <taxon>Dothideomycetes</taxon>
        <taxon>Pleosporomycetidae</taxon>
        <taxon>Pleosporales</taxon>
        <taxon>Amniculicolaceae</taxon>
        <taxon>Amniculicola</taxon>
    </lineage>
</organism>
<evidence type="ECO:0000259" key="1">
    <source>
        <dbReference type="Pfam" id="PF00082"/>
    </source>
</evidence>
<evidence type="ECO:0000313" key="2">
    <source>
        <dbReference type="EMBL" id="KAF1994282.1"/>
    </source>
</evidence>
<keyword evidence="3" id="KW-1185">Reference proteome</keyword>
<dbReference type="OrthoDB" id="206201at2759"/>